<sequence>MQDSTNNPYDSPIQTAPGQDFSNRARTLTLKRLGVLSVGKLVGVVYAILGLVLGGFFSLIAVAGVAANGGDQAIGGIIGGVGAIIMLPILYGVLGFVGGIVGAFLFNVCANVIGGIEMDFEG</sequence>
<accession>A0ABY1QMG2</accession>
<proteinExistence type="predicted"/>
<evidence type="ECO:0000313" key="3">
    <source>
        <dbReference type="EMBL" id="SMP74962.1"/>
    </source>
</evidence>
<protein>
    <recommendedName>
        <fullName evidence="5">DUF3566 domain-containing protein</fullName>
    </recommendedName>
</protein>
<name>A0ABY1QMG2_9BACT</name>
<keyword evidence="2" id="KW-0812">Transmembrane</keyword>
<keyword evidence="2" id="KW-1133">Transmembrane helix</keyword>
<dbReference type="Proteomes" id="UP001158067">
    <property type="component" value="Unassembled WGS sequence"/>
</dbReference>
<evidence type="ECO:0000313" key="4">
    <source>
        <dbReference type="Proteomes" id="UP001158067"/>
    </source>
</evidence>
<evidence type="ECO:0000256" key="1">
    <source>
        <dbReference type="SAM" id="MobiDB-lite"/>
    </source>
</evidence>
<feature type="region of interest" description="Disordered" evidence="1">
    <location>
        <begin position="1"/>
        <end position="20"/>
    </location>
</feature>
<feature type="transmembrane region" description="Helical" evidence="2">
    <location>
        <begin position="73"/>
        <end position="106"/>
    </location>
</feature>
<gene>
    <name evidence="3" type="ORF">SAMN06265222_11894</name>
</gene>
<evidence type="ECO:0000256" key="2">
    <source>
        <dbReference type="SAM" id="Phobius"/>
    </source>
</evidence>
<evidence type="ECO:0008006" key="5">
    <source>
        <dbReference type="Google" id="ProtNLM"/>
    </source>
</evidence>
<organism evidence="3 4">
    <name type="scientific">Neorhodopirellula lusitana</name>
    <dbReference type="NCBI Taxonomy" id="445327"/>
    <lineage>
        <taxon>Bacteria</taxon>
        <taxon>Pseudomonadati</taxon>
        <taxon>Planctomycetota</taxon>
        <taxon>Planctomycetia</taxon>
        <taxon>Pirellulales</taxon>
        <taxon>Pirellulaceae</taxon>
        <taxon>Neorhodopirellula</taxon>
    </lineage>
</organism>
<comment type="caution">
    <text evidence="3">The sequence shown here is derived from an EMBL/GenBank/DDBJ whole genome shotgun (WGS) entry which is preliminary data.</text>
</comment>
<dbReference type="RefSeq" id="WP_283434998.1">
    <property type="nucleotide sequence ID" value="NZ_CAWLDM010000001.1"/>
</dbReference>
<keyword evidence="2" id="KW-0472">Membrane</keyword>
<keyword evidence="4" id="KW-1185">Reference proteome</keyword>
<dbReference type="EMBL" id="FXUG01000018">
    <property type="protein sequence ID" value="SMP74962.1"/>
    <property type="molecule type" value="Genomic_DNA"/>
</dbReference>
<feature type="transmembrane region" description="Helical" evidence="2">
    <location>
        <begin position="41"/>
        <end position="67"/>
    </location>
</feature>
<reference evidence="3 4" key="1">
    <citation type="submission" date="2017-05" db="EMBL/GenBank/DDBJ databases">
        <authorList>
            <person name="Varghese N."/>
            <person name="Submissions S."/>
        </authorList>
    </citation>
    <scope>NUCLEOTIDE SEQUENCE [LARGE SCALE GENOMIC DNA]</scope>
    <source>
        <strain evidence="3 4">DSM 25457</strain>
    </source>
</reference>